<evidence type="ECO:0000313" key="2">
    <source>
        <dbReference type="Proteomes" id="UP001162501"/>
    </source>
</evidence>
<proteinExistence type="predicted"/>
<organism evidence="1 2">
    <name type="scientific">Rangifer tarandus platyrhynchus</name>
    <name type="common">Svalbard reindeer</name>
    <dbReference type="NCBI Taxonomy" id="3082113"/>
    <lineage>
        <taxon>Eukaryota</taxon>
        <taxon>Metazoa</taxon>
        <taxon>Chordata</taxon>
        <taxon>Craniata</taxon>
        <taxon>Vertebrata</taxon>
        <taxon>Euteleostomi</taxon>
        <taxon>Mammalia</taxon>
        <taxon>Eutheria</taxon>
        <taxon>Laurasiatheria</taxon>
        <taxon>Artiodactyla</taxon>
        <taxon>Ruminantia</taxon>
        <taxon>Pecora</taxon>
        <taxon>Cervidae</taxon>
        <taxon>Odocoileinae</taxon>
        <taxon>Rangifer</taxon>
    </lineage>
</organism>
<evidence type="ECO:0000313" key="1">
    <source>
        <dbReference type="EMBL" id="CAI9699834.1"/>
    </source>
</evidence>
<dbReference type="Proteomes" id="UP001162501">
    <property type="component" value="Chromosome 20"/>
</dbReference>
<protein>
    <submittedName>
        <fullName evidence="1">Uncharacterized protein</fullName>
    </submittedName>
</protein>
<gene>
    <name evidence="1" type="ORF">MRATA1EN3_LOCUS11047</name>
</gene>
<name>A0ACB0EHI2_RANTA</name>
<dbReference type="EMBL" id="OX596104">
    <property type="protein sequence ID" value="CAI9699834.1"/>
    <property type="molecule type" value="Genomic_DNA"/>
</dbReference>
<accession>A0ACB0EHI2</accession>
<reference evidence="1" key="1">
    <citation type="submission" date="2023-05" db="EMBL/GenBank/DDBJ databases">
        <authorList>
            <consortium name="ELIXIR-Norway"/>
        </authorList>
    </citation>
    <scope>NUCLEOTIDE SEQUENCE</scope>
</reference>
<sequence>MSPHGKRAGSQAQGQPRPPRSTLRAPDPLGCAPRVPGSLGAALPGHSLRAGGHPLAHPPQGAPVPPPPVPAHTWADQAQKEAGRGALRFLPPLPPLEQRRPVPSPWAAALHNRGSGACPAAARGVTLHLARAWAAALLTARPSAPAGGRDPRAHRGSPGVGVGHLLLPGTSAAQCVVCTPAGGKRETWKNCLSR</sequence>